<evidence type="ECO:0000256" key="1">
    <source>
        <dbReference type="ARBA" id="ARBA00022933"/>
    </source>
</evidence>
<keyword evidence="4" id="KW-1185">Reference proteome</keyword>
<name>A0A1G7UXJ8_9LACT</name>
<gene>
    <name evidence="3" type="ORF">SAMN05421791_11223</name>
</gene>
<keyword evidence="2" id="KW-0560">Oxidoreductase</keyword>
<evidence type="ECO:0000313" key="4">
    <source>
        <dbReference type="Proteomes" id="UP000199708"/>
    </source>
</evidence>
<reference evidence="3 4" key="1">
    <citation type="submission" date="2016-10" db="EMBL/GenBank/DDBJ databases">
        <authorList>
            <person name="de Groot N.N."/>
        </authorList>
    </citation>
    <scope>NUCLEOTIDE SEQUENCE [LARGE SCALE GENOMIC DNA]</scope>
    <source>
        <strain evidence="3 4">ATCC BAA-466</strain>
    </source>
</reference>
<dbReference type="STRING" id="120956.SAMN05421791_11223"/>
<dbReference type="NCBIfam" id="TIGR01918">
    <property type="entry name" value="various_sel_PB"/>
    <property type="match status" value="1"/>
</dbReference>
<evidence type="ECO:0000256" key="2">
    <source>
        <dbReference type="ARBA" id="ARBA00023002"/>
    </source>
</evidence>
<protein>
    <submittedName>
        <fullName evidence="3">Glycine reductase</fullName>
    </submittedName>
</protein>
<dbReference type="InterPro" id="IPR010187">
    <property type="entry name" value="Various_sel_PB"/>
</dbReference>
<dbReference type="AlphaFoldDB" id="A0A1G7UXJ8"/>
<sequence>MATIITISQSVGANRIVPTVAIPHPTGDPSMEREDEEKLRMKMVERAVNALSQPVTEVTVF</sequence>
<organism evidence="3 4">
    <name type="scientific">Facklamia miroungae</name>
    <dbReference type="NCBI Taxonomy" id="120956"/>
    <lineage>
        <taxon>Bacteria</taxon>
        <taxon>Bacillati</taxon>
        <taxon>Bacillota</taxon>
        <taxon>Bacilli</taxon>
        <taxon>Lactobacillales</taxon>
        <taxon>Aerococcaceae</taxon>
        <taxon>Facklamia</taxon>
    </lineage>
</organism>
<keyword evidence="1" id="KW-0712">Selenocysteine</keyword>
<evidence type="ECO:0000313" key="3">
    <source>
        <dbReference type="EMBL" id="SDG51460.1"/>
    </source>
</evidence>
<accession>A0A1G7UXJ8</accession>
<dbReference type="Proteomes" id="UP000199708">
    <property type="component" value="Unassembled WGS sequence"/>
</dbReference>
<dbReference type="EMBL" id="FNCK01000012">
    <property type="protein sequence ID" value="SDG51460.1"/>
    <property type="molecule type" value="Genomic_DNA"/>
</dbReference>
<proteinExistence type="predicted"/>
<dbReference type="GO" id="GO:0050485">
    <property type="term" value="F:oxidoreductase activity, acting on X-H and Y-H to form an X-Y bond, with a disulfide as acceptor"/>
    <property type="evidence" value="ECO:0007669"/>
    <property type="project" value="InterPro"/>
</dbReference>